<sequence>MRCVDAKKLVIAKVKNSYKMIEDDDVLKAYFMESFYYVCSKCEPSVLLKNIEENQRVYRQVRNNHFIIIPDEPDFSNENEHLMIDESLAFAVINYVCFLISRCEEKDFLMLCNKIINDYIANDGKELDDEREWL</sequence>
<dbReference type="RefSeq" id="WP_137620949.1">
    <property type="nucleotide sequence ID" value="NZ_NXLZ01000010.1"/>
</dbReference>
<gene>
    <name evidence="1" type="ORF">CQA69_06355</name>
</gene>
<proteinExistence type="predicted"/>
<dbReference type="OrthoDB" id="5355353at2"/>
<dbReference type="AlphaFoldDB" id="A0A4U7BP94"/>
<dbReference type="EMBL" id="NXLZ01000010">
    <property type="protein sequence ID" value="TKX30494.1"/>
    <property type="molecule type" value="Genomic_DNA"/>
</dbReference>
<name>A0A4U7BP94_9BACT</name>
<keyword evidence="2" id="KW-1185">Reference proteome</keyword>
<evidence type="ECO:0000313" key="2">
    <source>
        <dbReference type="Proteomes" id="UP000308838"/>
    </source>
</evidence>
<organism evidence="1 2">
    <name type="scientific">Campylobacter estrildidarum</name>
    <dbReference type="NCBI Taxonomy" id="2510189"/>
    <lineage>
        <taxon>Bacteria</taxon>
        <taxon>Pseudomonadati</taxon>
        <taxon>Campylobacterota</taxon>
        <taxon>Epsilonproteobacteria</taxon>
        <taxon>Campylobacterales</taxon>
        <taxon>Campylobacteraceae</taxon>
        <taxon>Campylobacter</taxon>
    </lineage>
</organism>
<accession>A0A4U7BP94</accession>
<reference evidence="1 2" key="1">
    <citation type="submission" date="2018-05" db="EMBL/GenBank/DDBJ databases">
        <title>Novel Campyloabacter and Helicobacter Species and Strains.</title>
        <authorList>
            <person name="Mannion A.J."/>
            <person name="Shen Z."/>
            <person name="Fox J.G."/>
        </authorList>
    </citation>
    <scope>NUCLEOTIDE SEQUENCE [LARGE SCALE GENOMIC DNA]</scope>
    <source>
        <strain evidence="2">MIT17-664</strain>
    </source>
</reference>
<dbReference type="Proteomes" id="UP000308838">
    <property type="component" value="Unassembled WGS sequence"/>
</dbReference>
<evidence type="ECO:0000313" key="1">
    <source>
        <dbReference type="EMBL" id="TKX30494.1"/>
    </source>
</evidence>
<comment type="caution">
    <text evidence="1">The sequence shown here is derived from an EMBL/GenBank/DDBJ whole genome shotgun (WGS) entry which is preliminary data.</text>
</comment>
<protein>
    <submittedName>
        <fullName evidence="1">Uncharacterized protein</fullName>
    </submittedName>
</protein>